<dbReference type="InterPro" id="IPR024906">
    <property type="entry name" value="Eno_Rdtase_FAD-bd_dom"/>
</dbReference>
<evidence type="ECO:0000256" key="7">
    <source>
        <dbReference type="ARBA" id="ARBA00023160"/>
    </source>
</evidence>
<comment type="caution">
    <text evidence="13">The sequence shown here is derived from an EMBL/GenBank/DDBJ whole genome shotgun (WGS) entry which is preliminary data.</text>
</comment>
<dbReference type="GO" id="GO:0050343">
    <property type="term" value="F:trans-2-enoyl-CoA reductase (NADH) activity"/>
    <property type="evidence" value="ECO:0007669"/>
    <property type="project" value="UniProtKB-UniRule"/>
</dbReference>
<dbReference type="InterPro" id="IPR050048">
    <property type="entry name" value="FabV-like_NADH_b"/>
</dbReference>
<keyword evidence="6 9" id="KW-0443">Lipid metabolism</keyword>
<dbReference type="GO" id="GO:0006633">
    <property type="term" value="P:fatty acid biosynthetic process"/>
    <property type="evidence" value="ECO:0007669"/>
    <property type="project" value="UniProtKB-UniRule"/>
</dbReference>
<dbReference type="GO" id="GO:0004318">
    <property type="term" value="F:enoyl-[acyl-carrier-protein] reductase (NADH) activity"/>
    <property type="evidence" value="ECO:0007669"/>
    <property type="project" value="TreeGrafter"/>
</dbReference>
<dbReference type="GO" id="GO:0051287">
    <property type="term" value="F:NAD binding"/>
    <property type="evidence" value="ECO:0007669"/>
    <property type="project" value="UniProtKB-UniRule"/>
</dbReference>
<dbReference type="InterPro" id="IPR010758">
    <property type="entry name" value="Trans-2-enoyl-CoA_reductase"/>
</dbReference>
<evidence type="ECO:0000256" key="6">
    <source>
        <dbReference type="ARBA" id="ARBA00023098"/>
    </source>
</evidence>
<evidence type="ECO:0000256" key="2">
    <source>
        <dbReference type="ARBA" id="ARBA00022516"/>
    </source>
</evidence>
<evidence type="ECO:0000256" key="8">
    <source>
        <dbReference type="ARBA" id="ARBA00048302"/>
    </source>
</evidence>
<feature type="binding site" evidence="9">
    <location>
        <position position="242"/>
    </location>
    <ligand>
        <name>NAD(+)</name>
        <dbReference type="ChEBI" id="CHEBI:57540"/>
    </ligand>
</feature>
<dbReference type="InterPro" id="IPR024910">
    <property type="entry name" value="Enoyl-CoA_Rdtase_cat_dom"/>
</dbReference>
<dbReference type="PANTHER" id="PTHR37480">
    <property type="entry name" value="ENOYL-[ACYL-CARRIER-PROTEIN] REDUCTASE [NADH]"/>
    <property type="match status" value="1"/>
</dbReference>
<dbReference type="NCBIfam" id="NF043048">
    <property type="entry name" value="EnoyACPredFabV"/>
    <property type="match status" value="1"/>
</dbReference>
<dbReference type="PANTHER" id="PTHR37480:SF1">
    <property type="entry name" value="ENOYL-[ACYL-CARRIER-PROTEIN] REDUCTASE [NADH]"/>
    <property type="match status" value="1"/>
</dbReference>
<feature type="binding site" evidence="9">
    <location>
        <begin position="269"/>
        <end position="271"/>
    </location>
    <ligand>
        <name>NAD(+)</name>
        <dbReference type="ChEBI" id="CHEBI:57540"/>
    </ligand>
</feature>
<keyword evidence="3 9" id="KW-0276">Fatty acid metabolism</keyword>
<reference evidence="13 14" key="1">
    <citation type="submission" date="2015-10" db="EMBL/GenBank/DDBJ databases">
        <title>Butyribacter intestini gen. nov., sp. nov., a butyric acid-producing bacterium of the family Lachnospiraceae isolated from the human faeces.</title>
        <authorList>
            <person name="Zou Y."/>
            <person name="Xue W."/>
            <person name="Luo G."/>
            <person name="Lv M."/>
        </authorList>
    </citation>
    <scope>NUCLEOTIDE SEQUENCE [LARGE SCALE GENOMIC DNA]</scope>
    <source>
        <strain evidence="13 14">TF01-11</strain>
    </source>
</reference>
<protein>
    <recommendedName>
        <fullName evidence="9">Trans-2-enoyl-CoA reductase [NADH]</fullName>
        <shortName evidence="9">TER</shortName>
        <ecNumber evidence="9">1.3.1.44</ecNumber>
    </recommendedName>
</protein>
<comment type="caution">
    <text evidence="9">Lacks conserved residue(s) required for the propagation of feature annotation.</text>
</comment>
<comment type="pathway">
    <text evidence="9">Lipid metabolism; fatty acid biosynthesis.</text>
</comment>
<keyword evidence="2 9" id="KW-0444">Lipid biosynthesis</keyword>
<dbReference type="Pfam" id="PF12242">
    <property type="entry name" value="Eno-Rase_NADH_b"/>
    <property type="match status" value="1"/>
</dbReference>
<keyword evidence="4 9" id="KW-0560">Oxidoreductase</keyword>
<evidence type="ECO:0000259" key="12">
    <source>
        <dbReference type="Pfam" id="PF12242"/>
    </source>
</evidence>
<dbReference type="Pfam" id="PF07055">
    <property type="entry name" value="Eno-Rase_FAD_bd"/>
    <property type="match status" value="1"/>
</dbReference>
<keyword evidence="5 9" id="KW-0520">NAD</keyword>
<feature type="binding site" evidence="9">
    <location>
        <begin position="110"/>
        <end position="111"/>
    </location>
    <ligand>
        <name>NAD(+)</name>
        <dbReference type="ChEBI" id="CHEBI:57540"/>
    </ligand>
</feature>
<feature type="active site" description="Proton donor" evidence="9">
    <location>
        <position position="233"/>
    </location>
</feature>
<evidence type="ECO:0000259" key="10">
    <source>
        <dbReference type="Pfam" id="PF07055"/>
    </source>
</evidence>
<dbReference type="NCBIfam" id="NF010177">
    <property type="entry name" value="PRK13656.1"/>
    <property type="match status" value="1"/>
</dbReference>
<dbReference type="Proteomes" id="UP000050833">
    <property type="component" value="Unassembled WGS sequence"/>
</dbReference>
<comment type="function">
    <text evidence="9">Involved in the fatty acid synthesis (FAS II). Catalyzes the reduction of a carbon-carbon double bond in an enoyl moiety that is covalently linked to a coenzyme A (CoA).</text>
</comment>
<gene>
    <name evidence="9" type="primary">fabV</name>
    <name evidence="13" type="ORF">APZ18_12555</name>
</gene>
<dbReference type="HAMAP" id="MF_01838">
    <property type="entry name" value="FabV_reductase"/>
    <property type="match status" value="1"/>
</dbReference>
<evidence type="ECO:0000256" key="4">
    <source>
        <dbReference type="ARBA" id="ARBA00023002"/>
    </source>
</evidence>
<dbReference type="RefSeq" id="WP_055945416.1">
    <property type="nucleotide sequence ID" value="NZ_JAQDCV010000007.1"/>
</dbReference>
<feature type="domain" description="Trans-2-enoyl-CoA reductase catalytic" evidence="11">
    <location>
        <begin position="81"/>
        <end position="312"/>
    </location>
</feature>
<keyword evidence="14" id="KW-1185">Reference proteome</keyword>
<feature type="domain" description="Trans-2-enoyl-CoA reductase-like NAD(P)H binding" evidence="12">
    <location>
        <begin position="2"/>
        <end position="78"/>
    </location>
</feature>
<organism evidence="13 14">
    <name type="scientific">Butyribacter intestini</name>
    <dbReference type="NCBI Taxonomy" id="1703332"/>
    <lineage>
        <taxon>Bacteria</taxon>
        <taxon>Bacillati</taxon>
        <taxon>Bacillota</taxon>
        <taxon>Clostridia</taxon>
        <taxon>Lachnospirales</taxon>
        <taxon>Lachnospiraceae</taxon>
        <taxon>Butyribacter</taxon>
    </lineage>
</organism>
<dbReference type="Gene3D" id="3.40.50.720">
    <property type="entry name" value="NAD(P)-binding Rossmann-like Domain"/>
    <property type="match status" value="1"/>
</dbReference>
<comment type="similarity">
    <text evidence="9">Belongs to the TER reductase family.</text>
</comment>
<name>A0AAW3JSZ2_9FIRM</name>
<dbReference type="Pfam" id="PF12241">
    <property type="entry name" value="Enoyl_reductase"/>
    <property type="match status" value="1"/>
</dbReference>
<evidence type="ECO:0000313" key="14">
    <source>
        <dbReference type="Proteomes" id="UP000050833"/>
    </source>
</evidence>
<evidence type="ECO:0000256" key="9">
    <source>
        <dbReference type="HAMAP-Rule" id="MF_01838"/>
    </source>
</evidence>
<evidence type="ECO:0000256" key="3">
    <source>
        <dbReference type="ARBA" id="ARBA00022832"/>
    </source>
</evidence>
<accession>A0AAW3JSZ2</accession>
<evidence type="ECO:0000256" key="5">
    <source>
        <dbReference type="ARBA" id="ARBA00023027"/>
    </source>
</evidence>
<comment type="subunit">
    <text evidence="1 9">Monomer.</text>
</comment>
<evidence type="ECO:0000256" key="1">
    <source>
        <dbReference type="ARBA" id="ARBA00011245"/>
    </source>
</evidence>
<feature type="domain" description="Enoyl reductase FAD binding" evidence="10">
    <location>
        <begin position="320"/>
        <end position="382"/>
    </location>
</feature>
<proteinExistence type="inferred from homology"/>
<keyword evidence="7 9" id="KW-0275">Fatty acid biosynthesis</keyword>
<feature type="binding site" evidence="9">
    <location>
        <position position="223"/>
    </location>
    <ligand>
        <name>substrate</name>
    </ligand>
</feature>
<feature type="binding site" evidence="9">
    <location>
        <begin position="138"/>
        <end position="139"/>
    </location>
    <ligand>
        <name>NAD(+)</name>
        <dbReference type="ChEBI" id="CHEBI:57540"/>
    </ligand>
</feature>
<evidence type="ECO:0000259" key="11">
    <source>
        <dbReference type="Pfam" id="PF12241"/>
    </source>
</evidence>
<dbReference type="AlphaFoldDB" id="A0AAW3JSZ2"/>
<comment type="catalytic activity">
    <reaction evidence="8 9">
        <text>a 2,3-saturated acyl-CoA + NAD(+) = a (2E)-enoyl-CoA + NADH + H(+)</text>
        <dbReference type="Rhea" id="RHEA:18177"/>
        <dbReference type="ChEBI" id="CHEBI:15378"/>
        <dbReference type="ChEBI" id="CHEBI:57540"/>
        <dbReference type="ChEBI" id="CHEBI:57945"/>
        <dbReference type="ChEBI" id="CHEBI:58856"/>
        <dbReference type="ChEBI" id="CHEBI:65111"/>
        <dbReference type="EC" id="1.3.1.44"/>
    </reaction>
</comment>
<dbReference type="EMBL" id="LLKB01000005">
    <property type="protein sequence ID" value="KQC85500.1"/>
    <property type="molecule type" value="Genomic_DNA"/>
</dbReference>
<dbReference type="EC" id="1.3.1.44" evidence="9"/>
<sequence>MIVEPKVRGFMCTTAHPEGCKAAVREQIDYINSMPKTDGPKKVLVIGASMGYGLASRIALTYSCDADTIGVIFDKAGKEKRTGTAGWYNTVAFEEFATKDGHYAKTINGDAFSDDIKKETIDLIKKDFGKVDMVIYSVAAPRRKAPDGVTYRSVLKTTDGAYTNKTIDLSTNEISEVTIEPATEDEINATVKVMGGEDWRLWIDAMKEADVLSDNAVTVAYSYIGPVLTHPIYFDGSIGKAKADLYKTADEIDEQVDGVSAYVSVNKAVVTQSSAAIPIVPLYLSILLKVMKEKNVHEECIQQMYRLVHDRLCNPSGVPVDDKRLIRMDDYEMESEVQQEVEKIWNGITPENLTEVADIDEYWKEFYEIFGFKIDGVDYGMDCDIQVQIPSLDSAE</sequence>
<evidence type="ECO:0000313" key="13">
    <source>
        <dbReference type="EMBL" id="KQC85500.1"/>
    </source>
</evidence>